<reference evidence="2 3" key="1">
    <citation type="submission" date="2019-02" db="EMBL/GenBank/DDBJ databases">
        <title>Pedobacter sp. RP-1-14 sp. nov., isolated from Arctic soil.</title>
        <authorList>
            <person name="Dahal R.H."/>
        </authorList>
    </citation>
    <scope>NUCLEOTIDE SEQUENCE [LARGE SCALE GENOMIC DNA]</scope>
    <source>
        <strain evidence="2 3">RP-1-14</strain>
    </source>
</reference>
<feature type="transmembrane region" description="Helical" evidence="1">
    <location>
        <begin position="12"/>
        <end position="32"/>
    </location>
</feature>
<gene>
    <name evidence="2" type="ORF">EZ437_15030</name>
</gene>
<keyword evidence="3" id="KW-1185">Reference proteome</keyword>
<dbReference type="EMBL" id="SJSL01000003">
    <property type="protein sequence ID" value="TCD00530.1"/>
    <property type="molecule type" value="Genomic_DNA"/>
</dbReference>
<dbReference type="RefSeq" id="WP_131596879.1">
    <property type="nucleotide sequence ID" value="NZ_SJSL01000003.1"/>
</dbReference>
<protein>
    <submittedName>
        <fullName evidence="2">Uncharacterized protein</fullName>
    </submittedName>
</protein>
<evidence type="ECO:0000256" key="1">
    <source>
        <dbReference type="SAM" id="Phobius"/>
    </source>
</evidence>
<evidence type="ECO:0000313" key="3">
    <source>
        <dbReference type="Proteomes" id="UP000293347"/>
    </source>
</evidence>
<keyword evidence="1" id="KW-0812">Transmembrane</keyword>
<evidence type="ECO:0000313" key="2">
    <source>
        <dbReference type="EMBL" id="TCD00530.1"/>
    </source>
</evidence>
<organism evidence="2 3">
    <name type="scientific">Pedobacter psychroterrae</name>
    <dbReference type="NCBI Taxonomy" id="2530453"/>
    <lineage>
        <taxon>Bacteria</taxon>
        <taxon>Pseudomonadati</taxon>
        <taxon>Bacteroidota</taxon>
        <taxon>Sphingobacteriia</taxon>
        <taxon>Sphingobacteriales</taxon>
        <taxon>Sphingobacteriaceae</taxon>
        <taxon>Pedobacter</taxon>
    </lineage>
</organism>
<name>A0A4R0NIM3_9SPHI</name>
<dbReference type="AlphaFoldDB" id="A0A4R0NIM3"/>
<proteinExistence type="predicted"/>
<feature type="transmembrane region" description="Helical" evidence="1">
    <location>
        <begin position="38"/>
        <end position="55"/>
    </location>
</feature>
<accession>A0A4R0NIM3</accession>
<dbReference type="Proteomes" id="UP000293347">
    <property type="component" value="Unassembled WGS sequence"/>
</dbReference>
<keyword evidence="1" id="KW-0472">Membrane</keyword>
<keyword evidence="1" id="KW-1133">Transmembrane helix</keyword>
<comment type="caution">
    <text evidence="2">The sequence shown here is derived from an EMBL/GenBank/DDBJ whole genome shotgun (WGS) entry which is preliminary data.</text>
</comment>
<sequence>MKGFDPVNSLSQLIRSILIWVTIEVLFLRFVLNAPWPMIALFVGVFILVQVLRYPKQKTTRAAN</sequence>